<keyword evidence="4" id="KW-0963">Cytoplasm</keyword>
<dbReference type="AlphaFoldDB" id="A0A6L2ZSR6"/>
<evidence type="ECO:0000256" key="1">
    <source>
        <dbReference type="ARBA" id="ARBA00004496"/>
    </source>
</evidence>
<organism evidence="7 8">
    <name type="scientific">Candidatus Regiella insecticola</name>
    <dbReference type="NCBI Taxonomy" id="138073"/>
    <lineage>
        <taxon>Bacteria</taxon>
        <taxon>Pseudomonadati</taxon>
        <taxon>Pseudomonadota</taxon>
        <taxon>Gammaproteobacteria</taxon>
        <taxon>Enterobacterales</taxon>
        <taxon>Enterobacteriaceae</taxon>
        <taxon>aphid secondary symbionts</taxon>
        <taxon>Candidatus Regiella</taxon>
    </lineage>
</organism>
<comment type="caution">
    <text evidence="7">The sequence shown here is derived from an EMBL/GenBank/DDBJ whole genome shotgun (WGS) entry which is preliminary data.</text>
</comment>
<dbReference type="GO" id="GO:0005737">
    <property type="term" value="C:cytoplasm"/>
    <property type="evidence" value="ECO:0007669"/>
    <property type="project" value="UniProtKB-SubCell"/>
</dbReference>
<evidence type="ECO:0000256" key="2">
    <source>
        <dbReference type="ARBA" id="ARBA00007183"/>
    </source>
</evidence>
<dbReference type="InterPro" id="IPR048235">
    <property type="entry name" value="DDP1-like"/>
</dbReference>
<dbReference type="SUPFAM" id="SSF47598">
    <property type="entry name" value="Ribbon-helix-helix"/>
    <property type="match status" value="1"/>
</dbReference>
<dbReference type="NCBIfam" id="NF041451">
    <property type="entry name" value="DDP1"/>
    <property type="match status" value="1"/>
</dbReference>
<dbReference type="GO" id="GO:0043565">
    <property type="term" value="F:sequence-specific DNA binding"/>
    <property type="evidence" value="ECO:0007669"/>
    <property type="project" value="UniProtKB-ARBA"/>
</dbReference>
<accession>A0A6L2ZSR6</accession>
<dbReference type="GO" id="GO:0006355">
    <property type="term" value="P:regulation of DNA-templated transcription"/>
    <property type="evidence" value="ECO:0007669"/>
    <property type="project" value="InterPro"/>
</dbReference>
<dbReference type="Gene3D" id="1.10.1220.10">
    <property type="entry name" value="Met repressor-like"/>
    <property type="match status" value="1"/>
</dbReference>
<evidence type="ECO:0000256" key="5">
    <source>
        <dbReference type="ARBA" id="ARBA00022971"/>
    </source>
</evidence>
<gene>
    <name evidence="7" type="ORF">RINTU1_32190</name>
</gene>
<name>A0A6L2ZSR6_9ENTR</name>
<proteinExistence type="inferred from homology"/>
<keyword evidence="6" id="KW-0238">DNA-binding</keyword>
<evidence type="ECO:0000256" key="6">
    <source>
        <dbReference type="ARBA" id="ARBA00023125"/>
    </source>
</evidence>
<dbReference type="InterPro" id="IPR010985">
    <property type="entry name" value="Ribbon_hlx_hlx"/>
</dbReference>
<protein>
    <recommendedName>
        <fullName evidence="3">Relaxosome protein TraY</fullName>
    </recommendedName>
</protein>
<evidence type="ECO:0000256" key="4">
    <source>
        <dbReference type="ARBA" id="ARBA00022490"/>
    </source>
</evidence>
<keyword evidence="5" id="KW-0184">Conjugation</keyword>
<dbReference type="InterPro" id="IPR008876">
    <property type="entry name" value="TraY"/>
</dbReference>
<dbReference type="InterPro" id="IPR013321">
    <property type="entry name" value="Arc_rbn_hlx_hlx"/>
</dbReference>
<reference evidence="7 8" key="1">
    <citation type="submission" date="2020-06" db="EMBL/GenBank/DDBJ databases">
        <title>The genome sequence of Candidatus Regiella insecticola strain Tut.</title>
        <authorList>
            <person name="Nikoh N."/>
            <person name="Tsuchida T."/>
            <person name="Koga R."/>
            <person name="Oshima K."/>
            <person name="Hattori M."/>
            <person name="Fukatsu T."/>
        </authorList>
    </citation>
    <scope>NUCLEOTIDE SEQUENCE [LARGE SCALE GENOMIC DNA]</scope>
    <source>
        <strain evidence="7 8">Tut</strain>
    </source>
</reference>
<evidence type="ECO:0000313" key="8">
    <source>
        <dbReference type="Proteomes" id="UP000504714"/>
    </source>
</evidence>
<dbReference type="EMBL" id="BLXO01000008">
    <property type="protein sequence ID" value="GFN47241.1"/>
    <property type="molecule type" value="Genomic_DNA"/>
</dbReference>
<evidence type="ECO:0000256" key="3">
    <source>
        <dbReference type="ARBA" id="ARBA00020541"/>
    </source>
</evidence>
<dbReference type="RefSeq" id="WP_176488731.1">
    <property type="nucleotide sequence ID" value="NZ_BLXO01000008.1"/>
</dbReference>
<dbReference type="Pfam" id="PF05509">
    <property type="entry name" value="TraY"/>
    <property type="match status" value="1"/>
</dbReference>
<evidence type="ECO:0000313" key="7">
    <source>
        <dbReference type="EMBL" id="GFN47241.1"/>
    </source>
</evidence>
<comment type="subcellular location">
    <subcellularLocation>
        <location evidence="1">Cytoplasm</location>
    </subcellularLocation>
</comment>
<sequence>MMLEKKSTSLGLKPASLLKKIAVSIINGNTVSDKIKPYYSTCYNKKLSTKLNDELSKALKKEAAKNGWSLSKEMRFRLASSLVDDPSFYPDEVKELRAARNAIDVLGRNLHYIIVQKQMLTINDKNFHDDVKRLTLLIEQLKNSLEDLTTFSINRKNFRSRGKVDGDKER</sequence>
<dbReference type="Proteomes" id="UP000504714">
    <property type="component" value="Unassembled WGS sequence"/>
</dbReference>
<comment type="similarity">
    <text evidence="2">Belongs to the TraY family.</text>
</comment>